<evidence type="ECO:0000313" key="4">
    <source>
        <dbReference type="Proteomes" id="UP000005237"/>
    </source>
</evidence>
<keyword evidence="1" id="KW-0732">Signal</keyword>
<dbReference type="SUPFAM" id="SSF52058">
    <property type="entry name" value="L domain-like"/>
    <property type="match status" value="1"/>
</dbReference>
<dbReference type="Pfam" id="PF01030">
    <property type="entry name" value="Recep_L_domain"/>
    <property type="match status" value="1"/>
</dbReference>
<sequence length="703" mass="82239">MNWLIFNVVGFLICLNAFNYVNNVNGLVSSKIVLNLYLKGFFANRVFFHVSERPRFERLGAEIRKVSERRTDNKKFIVSNRGRTEHFVVNRENTRSVHHFLTQMHADTQVGSITFENFKSEKDEMFQRLLNGLHLDYWTDIFDYSHEKFHITLTNCFEGFFHFVNFQMPKIIKREIITINIKPSNCYIENMPVKSFELIHKYGSFAVKLNDGCHWRYWNFDTNHVDLTTFDFRNRDDLKFDETKKVLYLGVKLSNDSIPYFDNLVVRRFNLDKIKEVGSKHLKYPDGCIRFVSPPEFVLLFKSLSKIDIDAENLRLATPFVVNSSHVESSCLDLDDKIDLIGKFGSLSVQIVDNCENNEKVIILDGRQPFDYLVDREDIKYHRGDVIRHVVIRHFTSEEHLEKLDNWFQQMNYYNVTRIERTQLSREQRKFGLFPEITVIGSIVPFFPFPYLKRVRASSKPNSAKNLAVPMFYFRNNSGGDCADRRIYRMLRQSFGQFSVAASRDCECGSWTSSAYFWKHCTTHRGTLEITGYTDSAQLDQYKTIREIRDGQLLIRGANTVTNLNFVSNLNRISCRVPGVSDDELTAVRIEGYNPRLNSVYMRNLNRVRGCEKLVAVNGVLSPSAEKPLWVIYILSWKIFFYLGLDENRLLEETYECELLNDTEGANRNMLIDGEYEEDDVVDLKEIIEEETDSERSDSDCEH</sequence>
<proteinExistence type="predicted"/>
<dbReference type="Gene3D" id="3.80.20.20">
    <property type="entry name" value="Receptor L-domain"/>
    <property type="match status" value="1"/>
</dbReference>
<evidence type="ECO:0000313" key="3">
    <source>
        <dbReference type="EnsemblMetazoa" id="CJA06466b.1"/>
    </source>
</evidence>
<dbReference type="AlphaFoldDB" id="A0A8R1HN76"/>
<reference evidence="4" key="1">
    <citation type="submission" date="2010-08" db="EMBL/GenBank/DDBJ databases">
        <authorList>
            <consortium name="Caenorhabditis japonica Sequencing Consortium"/>
            <person name="Wilson R.K."/>
        </authorList>
    </citation>
    <scope>NUCLEOTIDE SEQUENCE [LARGE SCALE GENOMIC DNA]</scope>
    <source>
        <strain evidence="4">DF5081</strain>
    </source>
</reference>
<feature type="signal peptide" evidence="1">
    <location>
        <begin position="1"/>
        <end position="26"/>
    </location>
</feature>
<keyword evidence="4" id="KW-1185">Reference proteome</keyword>
<accession>A0A8R1HN76</accession>
<evidence type="ECO:0000259" key="2">
    <source>
        <dbReference type="Pfam" id="PF01030"/>
    </source>
</evidence>
<dbReference type="InterPro" id="IPR000494">
    <property type="entry name" value="Rcpt_L-dom"/>
</dbReference>
<dbReference type="InterPro" id="IPR036941">
    <property type="entry name" value="Rcpt_L-dom_sf"/>
</dbReference>
<evidence type="ECO:0000256" key="1">
    <source>
        <dbReference type="SAM" id="SignalP"/>
    </source>
</evidence>
<protein>
    <submittedName>
        <fullName evidence="3">Recep_L_domain domain-containing protein</fullName>
    </submittedName>
</protein>
<name>A0A8R1HN76_CAEJA</name>
<dbReference type="EnsemblMetazoa" id="CJA06466b.1">
    <property type="protein sequence ID" value="CJA06466b.1"/>
    <property type="gene ID" value="WBGene00125670"/>
</dbReference>
<feature type="chain" id="PRO_5035919019" evidence="1">
    <location>
        <begin position="27"/>
        <end position="703"/>
    </location>
</feature>
<organism evidence="3 4">
    <name type="scientific">Caenorhabditis japonica</name>
    <dbReference type="NCBI Taxonomy" id="281687"/>
    <lineage>
        <taxon>Eukaryota</taxon>
        <taxon>Metazoa</taxon>
        <taxon>Ecdysozoa</taxon>
        <taxon>Nematoda</taxon>
        <taxon>Chromadorea</taxon>
        <taxon>Rhabditida</taxon>
        <taxon>Rhabditina</taxon>
        <taxon>Rhabditomorpha</taxon>
        <taxon>Rhabditoidea</taxon>
        <taxon>Rhabditidae</taxon>
        <taxon>Peloderinae</taxon>
        <taxon>Caenorhabditis</taxon>
    </lineage>
</organism>
<feature type="domain" description="Receptor L-domain" evidence="2">
    <location>
        <begin position="520"/>
        <end position="610"/>
    </location>
</feature>
<dbReference type="Proteomes" id="UP000005237">
    <property type="component" value="Unassembled WGS sequence"/>
</dbReference>
<reference evidence="3" key="2">
    <citation type="submission" date="2022-06" db="UniProtKB">
        <authorList>
            <consortium name="EnsemblMetazoa"/>
        </authorList>
    </citation>
    <scope>IDENTIFICATION</scope>
    <source>
        <strain evidence="3">DF5081</strain>
    </source>
</reference>